<keyword evidence="2" id="KW-1185">Reference proteome</keyword>
<name>A0ABD5RU09_9EURY</name>
<dbReference type="AlphaFoldDB" id="A0ABD5RU09"/>
<dbReference type="EMBL" id="JBHSWU010000001">
    <property type="protein sequence ID" value="MFC6722888.1"/>
    <property type="molecule type" value="Genomic_DNA"/>
</dbReference>
<protein>
    <submittedName>
        <fullName evidence="1">Uncharacterized protein</fullName>
    </submittedName>
</protein>
<evidence type="ECO:0000313" key="2">
    <source>
        <dbReference type="Proteomes" id="UP001596328"/>
    </source>
</evidence>
<evidence type="ECO:0000313" key="1">
    <source>
        <dbReference type="EMBL" id="MFC6722888.1"/>
    </source>
</evidence>
<sequence length="97" mass="11060">MMKSAVTTDTAVVTWSITPTDDYPVKARFTTTDEPRREDVFEHRTSLFQCSENSFETTIPRLALPPGASTDYTVEWHINRDTGYSVEARITQDVVEE</sequence>
<proteinExistence type="predicted"/>
<organism evidence="1 2">
    <name type="scientific">Halobium palmae</name>
    <dbReference type="NCBI Taxonomy" id="1776492"/>
    <lineage>
        <taxon>Archaea</taxon>
        <taxon>Methanobacteriati</taxon>
        <taxon>Methanobacteriota</taxon>
        <taxon>Stenosarchaea group</taxon>
        <taxon>Halobacteria</taxon>
        <taxon>Halobacteriales</taxon>
        <taxon>Haloferacaceae</taxon>
        <taxon>Halobium</taxon>
    </lineage>
</organism>
<accession>A0ABD5RU09</accession>
<dbReference type="Proteomes" id="UP001596328">
    <property type="component" value="Unassembled WGS sequence"/>
</dbReference>
<comment type="caution">
    <text evidence="1">The sequence shown here is derived from an EMBL/GenBank/DDBJ whole genome shotgun (WGS) entry which is preliminary data.</text>
</comment>
<reference evidence="1 2" key="1">
    <citation type="journal article" date="2019" name="Int. J. Syst. Evol. Microbiol.">
        <title>The Global Catalogue of Microorganisms (GCM) 10K type strain sequencing project: providing services to taxonomists for standard genome sequencing and annotation.</title>
        <authorList>
            <consortium name="The Broad Institute Genomics Platform"/>
            <consortium name="The Broad Institute Genome Sequencing Center for Infectious Disease"/>
            <person name="Wu L."/>
            <person name="Ma J."/>
        </authorList>
    </citation>
    <scope>NUCLEOTIDE SEQUENCE [LARGE SCALE GENOMIC DNA]</scope>
    <source>
        <strain evidence="1 2">NBRC 111368</strain>
    </source>
</reference>
<gene>
    <name evidence="1" type="ORF">ACFQE1_00410</name>
</gene>